<feature type="non-terminal residue" evidence="2">
    <location>
        <position position="1"/>
    </location>
</feature>
<feature type="non-terminal residue" evidence="2">
    <location>
        <position position="30"/>
    </location>
</feature>
<organism evidence="2">
    <name type="scientific">uncultured Rubrobacteraceae bacterium</name>
    <dbReference type="NCBI Taxonomy" id="349277"/>
    <lineage>
        <taxon>Bacteria</taxon>
        <taxon>Bacillati</taxon>
        <taxon>Actinomycetota</taxon>
        <taxon>Rubrobacteria</taxon>
        <taxon>Rubrobacterales</taxon>
        <taxon>Rubrobacteraceae</taxon>
        <taxon>environmental samples</taxon>
    </lineage>
</organism>
<feature type="compositionally biased region" description="Basic and acidic residues" evidence="1">
    <location>
        <begin position="1"/>
        <end position="10"/>
    </location>
</feature>
<feature type="region of interest" description="Disordered" evidence="1">
    <location>
        <begin position="1"/>
        <end position="30"/>
    </location>
</feature>
<proteinExistence type="predicted"/>
<dbReference type="AlphaFoldDB" id="A0A6J4PTD6"/>
<evidence type="ECO:0000313" key="2">
    <source>
        <dbReference type="EMBL" id="CAA9424963.1"/>
    </source>
</evidence>
<accession>A0A6J4PTD6</accession>
<reference evidence="2" key="1">
    <citation type="submission" date="2020-02" db="EMBL/GenBank/DDBJ databases">
        <authorList>
            <person name="Meier V. D."/>
        </authorList>
    </citation>
    <scope>NUCLEOTIDE SEQUENCE</scope>
    <source>
        <strain evidence="2">AVDCRST_MAG55</strain>
    </source>
</reference>
<name>A0A6J4PTD6_9ACTN</name>
<protein>
    <submittedName>
        <fullName evidence="2">Uncharacterized protein</fullName>
    </submittedName>
</protein>
<dbReference type="EMBL" id="CADCUZ010000106">
    <property type="protein sequence ID" value="CAA9424963.1"/>
    <property type="molecule type" value="Genomic_DNA"/>
</dbReference>
<sequence length="30" mass="3001">GRQQPGDHHRGSNPCDSGAGSPRSDPGSAL</sequence>
<gene>
    <name evidence="2" type="ORF">AVDCRST_MAG55-2248</name>
</gene>
<evidence type="ECO:0000256" key="1">
    <source>
        <dbReference type="SAM" id="MobiDB-lite"/>
    </source>
</evidence>